<protein>
    <submittedName>
        <fullName evidence="1">Uncharacterized protein</fullName>
    </submittedName>
</protein>
<dbReference type="EMBL" id="JAWJWF010000045">
    <property type="protein sequence ID" value="KAK6626987.1"/>
    <property type="molecule type" value="Genomic_DNA"/>
</dbReference>
<comment type="caution">
    <text evidence="1">The sequence shown here is derived from an EMBL/GenBank/DDBJ whole genome shotgun (WGS) entry which is preliminary data.</text>
</comment>
<gene>
    <name evidence="1" type="ORF">RUM44_009464</name>
</gene>
<accession>A0ABR1AUG5</accession>
<keyword evidence="2" id="KW-1185">Reference proteome</keyword>
<proteinExistence type="predicted"/>
<name>A0ABR1AUG5_POLSC</name>
<organism evidence="1 2">
    <name type="scientific">Polyplax serrata</name>
    <name type="common">Common mouse louse</name>
    <dbReference type="NCBI Taxonomy" id="468196"/>
    <lineage>
        <taxon>Eukaryota</taxon>
        <taxon>Metazoa</taxon>
        <taxon>Ecdysozoa</taxon>
        <taxon>Arthropoda</taxon>
        <taxon>Hexapoda</taxon>
        <taxon>Insecta</taxon>
        <taxon>Pterygota</taxon>
        <taxon>Neoptera</taxon>
        <taxon>Paraneoptera</taxon>
        <taxon>Psocodea</taxon>
        <taxon>Troctomorpha</taxon>
        <taxon>Phthiraptera</taxon>
        <taxon>Anoplura</taxon>
        <taxon>Polyplacidae</taxon>
        <taxon>Polyplax</taxon>
    </lineage>
</organism>
<sequence>MHTPECSVVLSLPSTIAKDTEVDEEGNVVKEPTSNHILSVSSKEDHENVSNGAFGQGWRQSRCKGIVQVASPYW</sequence>
<evidence type="ECO:0000313" key="2">
    <source>
        <dbReference type="Proteomes" id="UP001359485"/>
    </source>
</evidence>
<evidence type="ECO:0000313" key="1">
    <source>
        <dbReference type="EMBL" id="KAK6626987.1"/>
    </source>
</evidence>
<dbReference type="Proteomes" id="UP001359485">
    <property type="component" value="Unassembled WGS sequence"/>
</dbReference>
<reference evidence="1 2" key="1">
    <citation type="submission" date="2023-09" db="EMBL/GenBank/DDBJ databases">
        <title>Genomes of two closely related lineages of the louse Polyplax serrata with different host specificities.</title>
        <authorList>
            <person name="Martinu J."/>
            <person name="Tarabai H."/>
            <person name="Stefka J."/>
            <person name="Hypsa V."/>
        </authorList>
    </citation>
    <scope>NUCLEOTIDE SEQUENCE [LARGE SCALE GENOMIC DNA]</scope>
    <source>
        <strain evidence="1">98ZLc_SE</strain>
    </source>
</reference>